<dbReference type="Pfam" id="PF17287">
    <property type="entry name" value="POTRA_3"/>
    <property type="match status" value="1"/>
</dbReference>
<dbReference type="Gene3D" id="2.40.160.50">
    <property type="entry name" value="membrane protein fhac: a member of the omp85/tpsb transporter family"/>
    <property type="match status" value="1"/>
</dbReference>
<dbReference type="Pfam" id="PF03865">
    <property type="entry name" value="ShlB"/>
    <property type="match status" value="1"/>
</dbReference>
<keyword evidence="1" id="KW-1134">Transmembrane beta strand</keyword>
<dbReference type="GO" id="GO:0046819">
    <property type="term" value="P:protein secretion by the type V secretion system"/>
    <property type="evidence" value="ECO:0007669"/>
    <property type="project" value="TreeGrafter"/>
</dbReference>
<keyword evidence="2" id="KW-0812">Transmembrane</keyword>
<proteinExistence type="predicted"/>
<dbReference type="GO" id="GO:0098046">
    <property type="term" value="C:type V protein secretion system complex"/>
    <property type="evidence" value="ECO:0007669"/>
    <property type="project" value="TreeGrafter"/>
</dbReference>
<evidence type="ECO:0000256" key="2">
    <source>
        <dbReference type="ARBA" id="ARBA00022692"/>
    </source>
</evidence>
<dbReference type="InterPro" id="IPR027282">
    <property type="entry name" value="TPS"/>
</dbReference>
<feature type="domain" description="Haemolysin activator HlyB C-terminal" evidence="5">
    <location>
        <begin position="218"/>
        <end position="536"/>
    </location>
</feature>
<feature type="region of interest" description="Disordered" evidence="4">
    <location>
        <begin position="1"/>
        <end position="62"/>
    </location>
</feature>
<dbReference type="InterPro" id="IPR013686">
    <property type="entry name" value="Polypept-transport_assoc_ShlB"/>
</dbReference>
<keyword evidence="3" id="KW-0998">Cell outer membrane</keyword>
<dbReference type="InterPro" id="IPR051544">
    <property type="entry name" value="TPS_OM_transporter"/>
</dbReference>
<dbReference type="Gene3D" id="3.10.20.310">
    <property type="entry name" value="membrane protein fhac"/>
    <property type="match status" value="1"/>
</dbReference>
<keyword evidence="1" id="KW-0472">Membrane</keyword>
<keyword evidence="9" id="KW-1185">Reference proteome</keyword>
<evidence type="ECO:0000256" key="1">
    <source>
        <dbReference type="ARBA" id="ARBA00022452"/>
    </source>
</evidence>
<name>A0A5E4VY14_9BURK</name>
<feature type="compositionally biased region" description="Basic and acidic residues" evidence="4">
    <location>
        <begin position="25"/>
        <end position="57"/>
    </location>
</feature>
<feature type="domain" description="ShlB POTRA" evidence="7">
    <location>
        <begin position="160"/>
        <end position="211"/>
    </location>
</feature>
<dbReference type="PIRSF" id="PIRSF029745">
    <property type="entry name" value="FhaC"/>
    <property type="match status" value="1"/>
</dbReference>
<sequence>MAGMALAAQGTSAYAQPAMPPALRDAARQGIDDEQRDRQRRDADERTRQADAPDVRLDGASLPGSVAVSDAAEAVDTVLPTETPCFVVHRITLRPESGVGFLPSALQPYIGQCVGQEGIGRITAHASQVLAEHGLVTTRALVPVQDLRSGELTLEILPGRVGEIRFSDPPRWGTWRNAMPLREGDWLTLAGLEQGIEQLKRVPSRDVSVRLDAGRTPGESDIEIDVVRHRPWRVMASVDNAGARDTGRLQGQLAVGVDSPLGLSDLLDVSVQHDLSPGDDRFGTKGLSASYSVPWGYNTVSVFGTTRRYFQRVAGANQTFLSSGRSQLAEVKVERVVHRDRNGKTSLEARVSRRFGRSHIEDFEIQQQYRNNTFYQLGVAHRHYVGAAQFDIHLGWRQGVPWFGAQPQLRNRFTGEALRQTYRYRMALLDAQMSVPFRMGGVPLRYSAVFHGQTTASALWATDQLTIGSRFTVRGFDGETMLSAERGFFLRNELQAPVGATSHAAYVGVDYGQVHGFSARHLPGTRLAGAVIGLRGYQGGQFGGFGYDVFVGTPLYKPAGFQTGKVSAGFAVSYRY</sequence>
<evidence type="ECO:0000256" key="4">
    <source>
        <dbReference type="SAM" id="MobiDB-lite"/>
    </source>
</evidence>
<evidence type="ECO:0000313" key="8">
    <source>
        <dbReference type="EMBL" id="VVE16429.1"/>
    </source>
</evidence>
<dbReference type="EMBL" id="CABPRZ010000010">
    <property type="protein sequence ID" value="VVE16429.1"/>
    <property type="molecule type" value="Genomic_DNA"/>
</dbReference>
<evidence type="ECO:0000259" key="6">
    <source>
        <dbReference type="Pfam" id="PF08479"/>
    </source>
</evidence>
<dbReference type="Proteomes" id="UP000414233">
    <property type="component" value="Unassembled WGS sequence"/>
</dbReference>
<evidence type="ECO:0000313" key="9">
    <source>
        <dbReference type="Proteomes" id="UP000414233"/>
    </source>
</evidence>
<dbReference type="InterPro" id="IPR005565">
    <property type="entry name" value="Hemolysn_activator_HlyB_C"/>
</dbReference>
<dbReference type="AlphaFoldDB" id="A0A5E4VY14"/>
<dbReference type="InterPro" id="IPR035251">
    <property type="entry name" value="ShlB_POTRA"/>
</dbReference>
<evidence type="ECO:0000256" key="3">
    <source>
        <dbReference type="ARBA" id="ARBA00023237"/>
    </source>
</evidence>
<reference evidence="8 9" key="1">
    <citation type="submission" date="2019-08" db="EMBL/GenBank/DDBJ databases">
        <authorList>
            <person name="Peeters C."/>
        </authorList>
    </citation>
    <scope>NUCLEOTIDE SEQUENCE [LARGE SCALE GENOMIC DNA]</scope>
    <source>
        <strain evidence="8 9">LMG 30175</strain>
    </source>
</reference>
<dbReference type="RefSeq" id="WP_224788772.1">
    <property type="nucleotide sequence ID" value="NZ_CABPRZ010000010.1"/>
</dbReference>
<accession>A0A5E4VY14</accession>
<dbReference type="Pfam" id="PF08479">
    <property type="entry name" value="POTRA_2"/>
    <property type="match status" value="1"/>
</dbReference>
<evidence type="ECO:0000259" key="5">
    <source>
        <dbReference type="Pfam" id="PF03865"/>
    </source>
</evidence>
<feature type="domain" description="Polypeptide-transport-associated ShlB-type" evidence="6">
    <location>
        <begin position="104"/>
        <end position="159"/>
    </location>
</feature>
<dbReference type="PANTHER" id="PTHR34597:SF3">
    <property type="entry name" value="OUTER MEMBRANE TRANSPORTER CDIB"/>
    <property type="match status" value="1"/>
</dbReference>
<gene>
    <name evidence="8" type="primary">shlB_2</name>
    <name evidence="8" type="ORF">PTE30175_02824</name>
</gene>
<evidence type="ECO:0000259" key="7">
    <source>
        <dbReference type="Pfam" id="PF17287"/>
    </source>
</evidence>
<dbReference type="PANTHER" id="PTHR34597">
    <property type="entry name" value="SLR1661 PROTEIN"/>
    <property type="match status" value="1"/>
</dbReference>
<protein>
    <submittedName>
        <fullName evidence="8">Hemolysin transporter protein ShlB</fullName>
    </submittedName>
</protein>
<organism evidence="8 9">
    <name type="scientific">Pandoraea terrae</name>
    <dbReference type="NCBI Taxonomy" id="1537710"/>
    <lineage>
        <taxon>Bacteria</taxon>
        <taxon>Pseudomonadati</taxon>
        <taxon>Pseudomonadota</taxon>
        <taxon>Betaproteobacteria</taxon>
        <taxon>Burkholderiales</taxon>
        <taxon>Burkholderiaceae</taxon>
        <taxon>Pandoraea</taxon>
    </lineage>
</organism>
<dbReference type="GO" id="GO:0008320">
    <property type="term" value="F:protein transmembrane transporter activity"/>
    <property type="evidence" value="ECO:0007669"/>
    <property type="project" value="TreeGrafter"/>
</dbReference>